<dbReference type="RefSeq" id="WP_203776494.1">
    <property type="nucleotide sequence ID" value="NZ_BAAABO010000055.1"/>
</dbReference>
<dbReference type="PRINTS" id="PR00413">
    <property type="entry name" value="HADHALOGNASE"/>
</dbReference>
<dbReference type="InterPro" id="IPR006439">
    <property type="entry name" value="HAD-SF_hydro_IA"/>
</dbReference>
<dbReference type="PANTHER" id="PTHR42896">
    <property type="entry name" value="XYLULOSE-1,5-BISPHOSPHATE (XUBP) PHOSPHATASE"/>
    <property type="match status" value="1"/>
</dbReference>
<organism evidence="1 2">
    <name type="scientific">Paractinoplanes deccanensis</name>
    <dbReference type="NCBI Taxonomy" id="113561"/>
    <lineage>
        <taxon>Bacteria</taxon>
        <taxon>Bacillati</taxon>
        <taxon>Actinomycetota</taxon>
        <taxon>Actinomycetes</taxon>
        <taxon>Micromonosporales</taxon>
        <taxon>Micromonosporaceae</taxon>
        <taxon>Paractinoplanes</taxon>
    </lineage>
</organism>
<gene>
    <name evidence="1" type="ORF">Ade02nite_85000</name>
</gene>
<dbReference type="PANTHER" id="PTHR42896:SF2">
    <property type="entry name" value="CBBY-LIKE PROTEIN"/>
    <property type="match status" value="1"/>
</dbReference>
<dbReference type="SFLD" id="SFLDG01129">
    <property type="entry name" value="C1.5:_HAD__Beta-PGM__Phosphata"/>
    <property type="match status" value="1"/>
</dbReference>
<comment type="caution">
    <text evidence="1">The sequence shown here is derived from an EMBL/GenBank/DDBJ whole genome shotgun (WGS) entry which is preliminary data.</text>
</comment>
<proteinExistence type="predicted"/>
<dbReference type="NCBIfam" id="TIGR01509">
    <property type="entry name" value="HAD-SF-IA-v3"/>
    <property type="match status" value="1"/>
</dbReference>
<dbReference type="InterPro" id="IPR044999">
    <property type="entry name" value="CbbY-like"/>
</dbReference>
<sequence length="255" mass="27020">MTALIFDCDGVLADTERYGHLPAFNATFERFGLPAHWSEQEYGEKLRIGGGKERMASLFDDPAFAAAVGAADRTESLLTWHKAKTAAFKRLVAEGRVPPRPGVARIIRAALAEGWTVAVASTSAEESVRAVLENAIGALIAQVPVFAGDVVPAKKPDPAIYELTVERLGLDKKQTLVVEDSRNGLLAATGAGLRCLVTVNGYTRGEDFTEAALVVSELGDPGRPPIEVLAARGPARPGDLVTLDDLRACLSGGDE</sequence>
<name>A0ABQ3YIN2_9ACTN</name>
<dbReference type="SUPFAM" id="SSF56784">
    <property type="entry name" value="HAD-like"/>
    <property type="match status" value="1"/>
</dbReference>
<evidence type="ECO:0000313" key="2">
    <source>
        <dbReference type="Proteomes" id="UP000609879"/>
    </source>
</evidence>
<dbReference type="InterPro" id="IPR023198">
    <property type="entry name" value="PGP-like_dom2"/>
</dbReference>
<dbReference type="InterPro" id="IPR023214">
    <property type="entry name" value="HAD_sf"/>
</dbReference>
<dbReference type="Pfam" id="PF00702">
    <property type="entry name" value="Hydrolase"/>
    <property type="match status" value="1"/>
</dbReference>
<dbReference type="SFLD" id="SFLDS00003">
    <property type="entry name" value="Haloacid_Dehalogenase"/>
    <property type="match status" value="1"/>
</dbReference>
<dbReference type="Gene3D" id="1.10.150.240">
    <property type="entry name" value="Putative phosphatase, domain 2"/>
    <property type="match status" value="1"/>
</dbReference>
<dbReference type="Gene3D" id="3.40.50.1000">
    <property type="entry name" value="HAD superfamily/HAD-like"/>
    <property type="match status" value="1"/>
</dbReference>
<evidence type="ECO:0000313" key="1">
    <source>
        <dbReference type="EMBL" id="GID79859.1"/>
    </source>
</evidence>
<dbReference type="EMBL" id="BOMI01000178">
    <property type="protein sequence ID" value="GID79859.1"/>
    <property type="molecule type" value="Genomic_DNA"/>
</dbReference>
<dbReference type="Proteomes" id="UP000609879">
    <property type="component" value="Unassembled WGS sequence"/>
</dbReference>
<accession>A0ABQ3YIN2</accession>
<reference evidence="1 2" key="1">
    <citation type="submission" date="2021-01" db="EMBL/GenBank/DDBJ databases">
        <title>Whole genome shotgun sequence of Actinoplanes deccanensis NBRC 13994.</title>
        <authorList>
            <person name="Komaki H."/>
            <person name="Tamura T."/>
        </authorList>
    </citation>
    <scope>NUCLEOTIDE SEQUENCE [LARGE SCALE GENOMIC DNA]</scope>
    <source>
        <strain evidence="1 2">NBRC 13994</strain>
    </source>
</reference>
<protein>
    <submittedName>
        <fullName evidence="1">Phosphatase</fullName>
    </submittedName>
</protein>
<dbReference type="InterPro" id="IPR036412">
    <property type="entry name" value="HAD-like_sf"/>
</dbReference>
<keyword evidence="2" id="KW-1185">Reference proteome</keyword>